<dbReference type="Gene3D" id="3.40.50.2000">
    <property type="entry name" value="Glycogen Phosphorylase B"/>
    <property type="match status" value="1"/>
</dbReference>
<dbReference type="AlphaFoldDB" id="A0A6A3CQ34"/>
<accession>A0A6A3CQ34</accession>
<organism evidence="2 3">
    <name type="scientific">Hibiscus syriacus</name>
    <name type="common">Rose of Sharon</name>
    <dbReference type="NCBI Taxonomy" id="106335"/>
    <lineage>
        <taxon>Eukaryota</taxon>
        <taxon>Viridiplantae</taxon>
        <taxon>Streptophyta</taxon>
        <taxon>Embryophyta</taxon>
        <taxon>Tracheophyta</taxon>
        <taxon>Spermatophyta</taxon>
        <taxon>Magnoliopsida</taxon>
        <taxon>eudicotyledons</taxon>
        <taxon>Gunneridae</taxon>
        <taxon>Pentapetalae</taxon>
        <taxon>rosids</taxon>
        <taxon>malvids</taxon>
        <taxon>Malvales</taxon>
        <taxon>Malvaceae</taxon>
        <taxon>Malvoideae</taxon>
        <taxon>Hibiscus</taxon>
    </lineage>
</organism>
<proteinExistence type="inferred from homology"/>
<comment type="caution">
    <text evidence="2">The sequence shown here is derived from an EMBL/GenBank/DDBJ whole genome shotgun (WGS) entry which is preliminary data.</text>
</comment>
<keyword evidence="3" id="KW-1185">Reference proteome</keyword>
<dbReference type="SUPFAM" id="SSF53756">
    <property type="entry name" value="UDP-Glycosyltransferase/glycogen phosphorylase"/>
    <property type="match status" value="1"/>
</dbReference>
<dbReference type="InterPro" id="IPR050481">
    <property type="entry name" value="UDP-glycosyltransf_plant"/>
</dbReference>
<gene>
    <name evidence="2" type="ORF">F3Y22_tig00002793pilonHSYRG00132</name>
</gene>
<reference evidence="2" key="1">
    <citation type="submission" date="2019-09" db="EMBL/GenBank/DDBJ databases">
        <title>Draft genome information of white flower Hibiscus syriacus.</title>
        <authorList>
            <person name="Kim Y.-M."/>
        </authorList>
    </citation>
    <scope>NUCLEOTIDE SEQUENCE [LARGE SCALE GENOMIC DNA]</scope>
    <source>
        <strain evidence="2">YM2019G1</strain>
    </source>
</reference>
<evidence type="ECO:0000313" key="2">
    <source>
        <dbReference type="EMBL" id="KAE8731625.1"/>
    </source>
</evidence>
<evidence type="ECO:0000313" key="3">
    <source>
        <dbReference type="Proteomes" id="UP000436088"/>
    </source>
</evidence>
<sequence>MNWSSSSVDEYTESLAAYTESLVMSQPDRIHLIQLPQIGNVDVEHLIPGFVNPVPSRVLPSFLFNKDGGYTAFLHIAERFRHVNGIIINTFEELEPYAVDCFYNGQYPRIYPVGPVIHLNSLPHPELDHEGSHGPPQVKEIALGLEQSGYRFLWSLHMPPQQALPFFTKIQRKCCRRVPGKDPREGDDMRMGTTAKCIYDEGTWMAVEMKLDYRMGTSEIVTADEIEERRTTGHG</sequence>
<dbReference type="GO" id="GO:0035251">
    <property type="term" value="F:UDP-glucosyltransferase activity"/>
    <property type="evidence" value="ECO:0007669"/>
    <property type="project" value="InterPro"/>
</dbReference>
<protein>
    <submittedName>
        <fullName evidence="2">Uncharacterized protein</fullName>
    </submittedName>
</protein>
<name>A0A6A3CQ34_HIBSY</name>
<dbReference type="PANTHER" id="PTHR48048:SF45">
    <property type="entry name" value="GLYCOSYLTRANSFERASE"/>
    <property type="match status" value="1"/>
</dbReference>
<evidence type="ECO:0000256" key="1">
    <source>
        <dbReference type="ARBA" id="ARBA00009995"/>
    </source>
</evidence>
<dbReference type="EMBL" id="VEPZ02000193">
    <property type="protein sequence ID" value="KAE8731625.1"/>
    <property type="molecule type" value="Genomic_DNA"/>
</dbReference>
<dbReference type="PANTHER" id="PTHR48048">
    <property type="entry name" value="GLYCOSYLTRANSFERASE"/>
    <property type="match status" value="1"/>
</dbReference>
<comment type="similarity">
    <text evidence="1">Belongs to the UDP-glycosyltransferase family.</text>
</comment>
<dbReference type="Proteomes" id="UP000436088">
    <property type="component" value="Unassembled WGS sequence"/>
</dbReference>